<feature type="region of interest" description="Disordered" evidence="2">
    <location>
        <begin position="105"/>
        <end position="138"/>
    </location>
</feature>
<protein>
    <submittedName>
        <fullName evidence="3">Uncharacterized protein</fullName>
    </submittedName>
</protein>
<reference evidence="3 4" key="1">
    <citation type="journal article" date="2019" name="Commun. Biol.">
        <title>The bagworm genome reveals a unique fibroin gene that provides high tensile strength.</title>
        <authorList>
            <person name="Kono N."/>
            <person name="Nakamura H."/>
            <person name="Ohtoshi R."/>
            <person name="Tomita M."/>
            <person name="Numata K."/>
            <person name="Arakawa K."/>
        </authorList>
    </citation>
    <scope>NUCLEOTIDE SEQUENCE [LARGE SCALE GENOMIC DNA]</scope>
</reference>
<dbReference type="STRING" id="151549.A0A4C1T992"/>
<evidence type="ECO:0000256" key="2">
    <source>
        <dbReference type="SAM" id="MobiDB-lite"/>
    </source>
</evidence>
<feature type="coiled-coil region" evidence="1">
    <location>
        <begin position="4"/>
        <end position="45"/>
    </location>
</feature>
<dbReference type="AlphaFoldDB" id="A0A4C1T992"/>
<comment type="caution">
    <text evidence="3">The sequence shown here is derived from an EMBL/GenBank/DDBJ whole genome shotgun (WGS) entry which is preliminary data.</text>
</comment>
<keyword evidence="1" id="KW-0175">Coiled coil</keyword>
<sequence length="199" mass="23027">MQLLEENEKQKESLLVERAELLNQIDEMKEKAKQLETEKAIEITQRERSASVAEVTEIREAYQKVVMDKEIIANENYHLKEELKRLTRQFGGGELTSLTHKRTVSNSSTHLEDDVGYGSKNTLEHNKPNHSLNIFDNSRTSPESFRSLEVTSTPRSDNTVIVIKLRNLLEEATKQNRTLRTRLDKAISRHRLTEDSLRV</sequence>
<evidence type="ECO:0000313" key="4">
    <source>
        <dbReference type="Proteomes" id="UP000299102"/>
    </source>
</evidence>
<dbReference type="EMBL" id="BGZK01004619">
    <property type="protein sequence ID" value="GBP09987.1"/>
    <property type="molecule type" value="Genomic_DNA"/>
</dbReference>
<organism evidence="3 4">
    <name type="scientific">Eumeta variegata</name>
    <name type="common">Bagworm moth</name>
    <name type="synonym">Eumeta japonica</name>
    <dbReference type="NCBI Taxonomy" id="151549"/>
    <lineage>
        <taxon>Eukaryota</taxon>
        <taxon>Metazoa</taxon>
        <taxon>Ecdysozoa</taxon>
        <taxon>Arthropoda</taxon>
        <taxon>Hexapoda</taxon>
        <taxon>Insecta</taxon>
        <taxon>Pterygota</taxon>
        <taxon>Neoptera</taxon>
        <taxon>Endopterygota</taxon>
        <taxon>Lepidoptera</taxon>
        <taxon>Glossata</taxon>
        <taxon>Ditrysia</taxon>
        <taxon>Tineoidea</taxon>
        <taxon>Psychidae</taxon>
        <taxon>Oiketicinae</taxon>
        <taxon>Eumeta</taxon>
    </lineage>
</organism>
<name>A0A4C1T992_EUMVA</name>
<evidence type="ECO:0000256" key="1">
    <source>
        <dbReference type="SAM" id="Coils"/>
    </source>
</evidence>
<proteinExistence type="predicted"/>
<evidence type="ECO:0000313" key="3">
    <source>
        <dbReference type="EMBL" id="GBP09987.1"/>
    </source>
</evidence>
<keyword evidence="4" id="KW-1185">Reference proteome</keyword>
<accession>A0A4C1T992</accession>
<gene>
    <name evidence="3" type="ORF">EVAR_72560_1</name>
</gene>
<dbReference type="Proteomes" id="UP000299102">
    <property type="component" value="Unassembled WGS sequence"/>
</dbReference>
<feature type="coiled-coil region" evidence="1">
    <location>
        <begin position="162"/>
        <end position="189"/>
    </location>
</feature>
<feature type="compositionally biased region" description="Polar residues" evidence="2">
    <location>
        <begin position="129"/>
        <end position="138"/>
    </location>
</feature>